<accession>A0AC61Y8Q7</accession>
<evidence type="ECO:0000313" key="1">
    <source>
        <dbReference type="EMBL" id="VVV00862.1"/>
    </source>
</evidence>
<reference evidence="1" key="1">
    <citation type="submission" date="2019-09" db="EMBL/GenBank/DDBJ databases">
        <authorList>
            <person name="Rodrigo-Torres L."/>
            <person name="Arahal R. D."/>
            <person name="Lucena T."/>
        </authorList>
    </citation>
    <scope>NUCLEOTIDE SEQUENCE</scope>
    <source>
        <strain evidence="1">ISS653</strain>
    </source>
</reference>
<protein>
    <submittedName>
        <fullName evidence="1">Uncharacterized protein</fullName>
    </submittedName>
</protein>
<sequence>MKKFLMLILIVLIAPIIGGLYGILHDQLTYSISPEYYTKFKFYQFGLMDMGNESIFPNPRIEVSAVGFMATWWMGLPIGLILGLVGLIHQNYKQMFKVTMKAILITVIIAFVTGLIGLVYGKLYLANKGIAWWLPENLIDTKNFISVGSMHNFSYLGGLFGLIAGIIYSVKQKRKTSYNKRYSVCPAGHAPYPNHLKQAEKSDIS</sequence>
<keyword evidence="2" id="KW-1185">Reference proteome</keyword>
<evidence type="ECO:0000313" key="2">
    <source>
        <dbReference type="Proteomes" id="UP000356253"/>
    </source>
</evidence>
<organism evidence="1 2">
    <name type="scientific">Mesonia oceanica</name>
    <dbReference type="NCBI Taxonomy" id="2687242"/>
    <lineage>
        <taxon>Bacteria</taxon>
        <taxon>Pseudomonadati</taxon>
        <taxon>Bacteroidota</taxon>
        <taxon>Flavobacteriia</taxon>
        <taxon>Flavobacteriales</taxon>
        <taxon>Flavobacteriaceae</taxon>
        <taxon>Mesonia</taxon>
    </lineage>
</organism>
<name>A0AC61Y8Q7_9FLAO</name>
<dbReference type="EMBL" id="CABVMM010000008">
    <property type="protein sequence ID" value="VVV00862.1"/>
    <property type="molecule type" value="Genomic_DNA"/>
</dbReference>
<comment type="caution">
    <text evidence="1">The sequence shown here is derived from an EMBL/GenBank/DDBJ whole genome shotgun (WGS) entry which is preliminary data.</text>
</comment>
<dbReference type="Proteomes" id="UP000356253">
    <property type="component" value="Unassembled WGS sequence"/>
</dbReference>
<gene>
    <name evidence="1" type="ORF">FVB9532_02138</name>
</gene>
<proteinExistence type="predicted"/>